<keyword evidence="2" id="KW-0614">Plasmid</keyword>
<dbReference type="Proteomes" id="UP000035016">
    <property type="component" value="Plasmid pSLE1"/>
</dbReference>
<gene>
    <name evidence="2" type="ORF">sle1_010</name>
</gene>
<name>A0A0F7VP69_STRLW</name>
<dbReference type="EMBL" id="LN831788">
    <property type="protein sequence ID" value="CQR59177.1"/>
    <property type="molecule type" value="Genomic_DNA"/>
</dbReference>
<sequence length="127" mass="13053">MKILGREPALLLGLIAAGVKILGYEFDVSAGVQTGINTVAAAVVGLILAVLARNGAWAAALLQTAQAVMSLFVGLGLDWSADRQALWMGAIAAAVAVVERFMVTPPLPTTPLEESSPLAKPHGPRAV</sequence>
<dbReference type="KEGG" id="sle:sle1_010"/>
<geneLocation type="plasmid" evidence="2 3">
    <name>pSLE1</name>
</geneLocation>
<organism evidence="2 3">
    <name type="scientific">Streptomyces leeuwenhoekii</name>
    <dbReference type="NCBI Taxonomy" id="1437453"/>
    <lineage>
        <taxon>Bacteria</taxon>
        <taxon>Bacillati</taxon>
        <taxon>Actinomycetota</taxon>
        <taxon>Actinomycetes</taxon>
        <taxon>Kitasatosporales</taxon>
        <taxon>Streptomycetaceae</taxon>
        <taxon>Streptomyces</taxon>
    </lineage>
</organism>
<evidence type="ECO:0000313" key="3">
    <source>
        <dbReference type="Proteomes" id="UP000035016"/>
    </source>
</evidence>
<dbReference type="RefSeq" id="WP_047121230.1">
    <property type="nucleotide sequence ID" value="NZ_LN831788.1"/>
</dbReference>
<dbReference type="PATRIC" id="fig|1437453.6.peg.7134"/>
<evidence type="ECO:0000256" key="1">
    <source>
        <dbReference type="SAM" id="Phobius"/>
    </source>
</evidence>
<keyword evidence="1" id="KW-0812">Transmembrane</keyword>
<accession>A0A0F7VP69</accession>
<protein>
    <submittedName>
        <fullName evidence="2">Sle1_010 protein</fullName>
    </submittedName>
</protein>
<dbReference type="AlphaFoldDB" id="A0A0F7VP69"/>
<feature type="transmembrane region" description="Helical" evidence="1">
    <location>
        <begin position="33"/>
        <end position="52"/>
    </location>
</feature>
<keyword evidence="1" id="KW-0472">Membrane</keyword>
<keyword evidence="1" id="KW-1133">Transmembrane helix</keyword>
<proteinExistence type="predicted"/>
<evidence type="ECO:0000313" key="2">
    <source>
        <dbReference type="EMBL" id="CQR59177.1"/>
    </source>
</evidence>
<reference evidence="3" key="1">
    <citation type="submission" date="2015-02" db="EMBL/GenBank/DDBJ databases">
        <authorList>
            <person name="Gomez-Escribano P.J."/>
        </authorList>
    </citation>
    <scope>NUCLEOTIDE SEQUENCE [LARGE SCALE GENOMIC DNA]</scope>
    <source>
        <strain evidence="3">C34 (DSM 42122 / NRRL B-24963)</strain>
        <plasmid evidence="3">pSLE1</plasmid>
    </source>
</reference>